<dbReference type="RefSeq" id="WP_111456158.1">
    <property type="nucleotide sequence ID" value="NZ_QFYP01000001.1"/>
</dbReference>
<keyword evidence="2" id="KW-1185">Reference proteome</keyword>
<sequence length="93" mass="10120">MAGGWVIGVMVAAGGEPMLRHYYAVGFEDRGKAEWTAVDHALRVGEVASSPVAGDEPVQAIRELTLPKMRSLGLAPGQVRELGWRHPRRWLSG</sequence>
<dbReference type="AlphaFoldDB" id="A0A328AX93"/>
<gene>
    <name evidence="1" type="ORF">DJ021_03140</name>
</gene>
<protein>
    <submittedName>
        <fullName evidence="1">Uncharacterized protein</fullName>
    </submittedName>
</protein>
<dbReference type="OrthoDB" id="7188813at2"/>
<reference evidence="2" key="1">
    <citation type="submission" date="2018-05" db="EMBL/GenBank/DDBJ databases">
        <authorList>
            <person name="Li X."/>
        </authorList>
    </citation>
    <scope>NUCLEOTIDE SEQUENCE [LARGE SCALE GENOMIC DNA]</scope>
    <source>
        <strain evidence="2">HKS-05</strain>
    </source>
</reference>
<evidence type="ECO:0000313" key="2">
    <source>
        <dbReference type="Proteomes" id="UP000249842"/>
    </source>
</evidence>
<comment type="caution">
    <text evidence="1">The sequence shown here is derived from an EMBL/GenBank/DDBJ whole genome shotgun (WGS) entry which is preliminary data.</text>
</comment>
<evidence type="ECO:0000313" key="1">
    <source>
        <dbReference type="EMBL" id="RAK58865.1"/>
    </source>
</evidence>
<dbReference type="Proteomes" id="UP000249842">
    <property type="component" value="Unassembled WGS sequence"/>
</dbReference>
<organism evidence="1 2">
    <name type="scientific">Phenylobacterium hankyongense</name>
    <dbReference type="NCBI Taxonomy" id="1813876"/>
    <lineage>
        <taxon>Bacteria</taxon>
        <taxon>Pseudomonadati</taxon>
        <taxon>Pseudomonadota</taxon>
        <taxon>Alphaproteobacteria</taxon>
        <taxon>Caulobacterales</taxon>
        <taxon>Caulobacteraceae</taxon>
        <taxon>Phenylobacterium</taxon>
    </lineage>
</organism>
<dbReference type="EMBL" id="QFYP01000001">
    <property type="protein sequence ID" value="RAK58865.1"/>
    <property type="molecule type" value="Genomic_DNA"/>
</dbReference>
<accession>A0A328AX93</accession>
<proteinExistence type="predicted"/>
<name>A0A328AX93_9CAUL</name>